<evidence type="ECO:0000256" key="4">
    <source>
        <dbReference type="ARBA" id="ARBA00023002"/>
    </source>
</evidence>
<name>A0A7H8REW9_TALRU</name>
<dbReference type="InterPro" id="IPR036188">
    <property type="entry name" value="FAD/NAD-bd_sf"/>
</dbReference>
<dbReference type="RefSeq" id="XP_035350751.1">
    <property type="nucleotide sequence ID" value="XM_035494858.1"/>
</dbReference>
<comment type="similarity">
    <text evidence="1">Belongs to the paxM FAD-dependent monooxygenase family.</text>
</comment>
<reference evidence="9" key="1">
    <citation type="submission" date="2020-06" db="EMBL/GenBank/DDBJ databases">
        <title>A chromosome-scale genome assembly of Talaromyces rugulosus W13939.</title>
        <authorList>
            <person name="Wang B."/>
            <person name="Guo L."/>
            <person name="Ye K."/>
            <person name="Wang L."/>
        </authorList>
    </citation>
    <scope>NUCLEOTIDE SEQUENCE [LARGE SCALE GENOMIC DNA]</scope>
    <source>
        <strain evidence="9">W13939</strain>
    </source>
</reference>
<evidence type="ECO:0000313" key="9">
    <source>
        <dbReference type="Proteomes" id="UP000509510"/>
    </source>
</evidence>
<dbReference type="InterPro" id="IPR050493">
    <property type="entry name" value="FAD-dep_Monooxygenase_BioMet"/>
</dbReference>
<feature type="domain" description="FAD-binding" evidence="7">
    <location>
        <begin position="4"/>
        <end position="350"/>
    </location>
</feature>
<dbReference type="SUPFAM" id="SSF51905">
    <property type="entry name" value="FAD/NAD(P)-binding domain"/>
    <property type="match status" value="1"/>
</dbReference>
<dbReference type="Gene3D" id="3.50.50.60">
    <property type="entry name" value="FAD/NAD(P)-binding domain"/>
    <property type="match status" value="1"/>
</dbReference>
<evidence type="ECO:0000256" key="3">
    <source>
        <dbReference type="ARBA" id="ARBA00022827"/>
    </source>
</evidence>
<keyword evidence="5" id="KW-0503">Monooxygenase</keyword>
<dbReference type="PANTHER" id="PTHR13789:SF309">
    <property type="entry name" value="PUTATIVE (AFU_ORTHOLOGUE AFUA_6G14510)-RELATED"/>
    <property type="match status" value="1"/>
</dbReference>
<dbReference type="OrthoDB" id="16820at2759"/>
<dbReference type="InterPro" id="IPR002938">
    <property type="entry name" value="FAD-bd"/>
</dbReference>
<evidence type="ECO:0000256" key="6">
    <source>
        <dbReference type="SAM" id="MobiDB-lite"/>
    </source>
</evidence>
<gene>
    <name evidence="8" type="ORF">TRUGW13939_11753</name>
</gene>
<evidence type="ECO:0000256" key="2">
    <source>
        <dbReference type="ARBA" id="ARBA00022630"/>
    </source>
</evidence>
<dbReference type="Proteomes" id="UP000509510">
    <property type="component" value="Chromosome VI"/>
</dbReference>
<dbReference type="PANTHER" id="PTHR13789">
    <property type="entry name" value="MONOOXYGENASE"/>
    <property type="match status" value="1"/>
</dbReference>
<protein>
    <recommendedName>
        <fullName evidence="7">FAD-binding domain-containing protein</fullName>
    </recommendedName>
</protein>
<dbReference type="EMBL" id="CP055903">
    <property type="protein sequence ID" value="QKX64578.1"/>
    <property type="molecule type" value="Genomic_DNA"/>
</dbReference>
<keyword evidence="4" id="KW-0560">Oxidoreductase</keyword>
<evidence type="ECO:0000313" key="8">
    <source>
        <dbReference type="EMBL" id="QKX64578.1"/>
    </source>
</evidence>
<feature type="compositionally biased region" description="Low complexity" evidence="6">
    <location>
        <begin position="460"/>
        <end position="486"/>
    </location>
</feature>
<dbReference type="PRINTS" id="PR00420">
    <property type="entry name" value="RNGMNOXGNASE"/>
</dbReference>
<dbReference type="AlphaFoldDB" id="A0A7H8REW9"/>
<keyword evidence="3" id="KW-0274">FAD</keyword>
<accession>A0A7H8REW9</accession>
<evidence type="ECO:0000256" key="1">
    <source>
        <dbReference type="ARBA" id="ARBA00007992"/>
    </source>
</evidence>
<keyword evidence="9" id="KW-1185">Reference proteome</keyword>
<evidence type="ECO:0000256" key="5">
    <source>
        <dbReference type="ARBA" id="ARBA00023033"/>
    </source>
</evidence>
<proteinExistence type="inferred from homology"/>
<keyword evidence="2" id="KW-0285">Flavoprotein</keyword>
<organism evidence="8 9">
    <name type="scientific">Talaromyces rugulosus</name>
    <name type="common">Penicillium rugulosum</name>
    <dbReference type="NCBI Taxonomy" id="121627"/>
    <lineage>
        <taxon>Eukaryota</taxon>
        <taxon>Fungi</taxon>
        <taxon>Dikarya</taxon>
        <taxon>Ascomycota</taxon>
        <taxon>Pezizomycotina</taxon>
        <taxon>Eurotiomycetes</taxon>
        <taxon>Eurotiomycetidae</taxon>
        <taxon>Eurotiales</taxon>
        <taxon>Trichocomaceae</taxon>
        <taxon>Talaromyces</taxon>
        <taxon>Talaromyces sect. Islandici</taxon>
    </lineage>
</organism>
<dbReference type="KEGG" id="trg:TRUGW13939_11753"/>
<dbReference type="Pfam" id="PF01494">
    <property type="entry name" value="FAD_binding_3"/>
    <property type="match status" value="1"/>
</dbReference>
<sequence>MIRDILIIGSGITGLSAALSLSNHLSPLIPDLRITIFERHFVPSTSGGAIGLSPVAFRHLDHLGVLDELARFGPDAGADVDAIEIFSARTGKSLGQVDYKGKQGTGFSADNIYHGISGRTIRNQDGKKYKGGRVLRINLSLAMLAAIDKRPNIKIVFGKALSGVIPLDPANKVELVFKDNSTATGDLLLGCDGVHSATRRKFIDPGREAEYSRFSLVQSTIKTNSLRTSPHFRATSLNFSKSGTLLMAFCTKHHEDLFLSVMLECREEAVEGHTVHDDDDQSKRSMIKASLSHEVSLRYGQSSIPCIKEVAAHSDIDWMLYPIYQVPLGGKWFTERAILLGDAAHAMLPRDESAAYAIDDAIVFSRVLTQYIDLPLQKTFEVYDSLRRSEVTHAFQESSKLWKRRNKDAGAFESWIRERLVPLQIRHTESSRHAAFRSDASKVDIPPPPGTPKMVTKRNTSNTPSVLSSTSSFRSASKGGSSTSSGEPVAIDLVDVSGLAIR</sequence>
<dbReference type="GO" id="GO:0004497">
    <property type="term" value="F:monooxygenase activity"/>
    <property type="evidence" value="ECO:0007669"/>
    <property type="project" value="UniProtKB-KW"/>
</dbReference>
<feature type="region of interest" description="Disordered" evidence="6">
    <location>
        <begin position="432"/>
        <end position="489"/>
    </location>
</feature>
<dbReference type="GO" id="GO:0071949">
    <property type="term" value="F:FAD binding"/>
    <property type="evidence" value="ECO:0007669"/>
    <property type="project" value="InterPro"/>
</dbReference>
<evidence type="ECO:0000259" key="7">
    <source>
        <dbReference type="Pfam" id="PF01494"/>
    </source>
</evidence>
<dbReference type="GeneID" id="55999230"/>